<name>A0ABQ6YZ53_9ENTE</name>
<evidence type="ECO:0000256" key="3">
    <source>
        <dbReference type="SAM" id="SignalP"/>
    </source>
</evidence>
<evidence type="ECO:0000256" key="2">
    <source>
        <dbReference type="SAM" id="MobiDB-lite"/>
    </source>
</evidence>
<evidence type="ECO:0000313" key="5">
    <source>
        <dbReference type="Proteomes" id="UP000782705"/>
    </source>
</evidence>
<feature type="compositionally biased region" description="Basic and acidic residues" evidence="2">
    <location>
        <begin position="328"/>
        <end position="349"/>
    </location>
</feature>
<comment type="caution">
    <text evidence="4">The sequence shown here is derived from an EMBL/GenBank/DDBJ whole genome shotgun (WGS) entry which is preliminary data.</text>
</comment>
<sequence>MKLRRELLGIILAFTAAGTMATNADSTAYQEIYEQQDKQEKQINVALESEFISQKDAALLEKNLQQIEEAEQKETKRSLKAMLAQEEQDLADVQKRLADKEEKVAETEYKQLAQELETLEEKSQEPFIVKEDTEKVAVFKESLTDLEDAKKVDPIRTLANDIDDLAKAMDDNQKKLVALIDTLKEANTTNEALAKAKYLSTSDKDELKTDREENTKYLKDADNLEQVTTRKTDSVALIERLEKKNKDSEQDFNDNEKSAKELVKATNTLISEGDLTADEEKELKATSETLNKSLKLESYVPGDLAKHSKSLQTIYDEYLANSDQRIAEAKKKAEREAAEKAAREKEEAAKQQALAEEQAQNNASNAASSPSAPTLVGEWYQAPAGYKFLKVESGKTYGQVKNPGNFSLITEAEAANYSPGHGNGSAKQ</sequence>
<keyword evidence="1" id="KW-0175">Coiled coil</keyword>
<gene>
    <name evidence="4" type="ORF">BAU17_07730</name>
</gene>
<keyword evidence="5" id="KW-1185">Reference proteome</keyword>
<feature type="compositionally biased region" description="Low complexity" evidence="2">
    <location>
        <begin position="350"/>
        <end position="369"/>
    </location>
</feature>
<feature type="chain" id="PRO_5047483135" evidence="3">
    <location>
        <begin position="25"/>
        <end position="428"/>
    </location>
</feature>
<dbReference type="Proteomes" id="UP000782705">
    <property type="component" value="Unassembled WGS sequence"/>
</dbReference>
<feature type="signal peptide" evidence="3">
    <location>
        <begin position="1"/>
        <end position="24"/>
    </location>
</feature>
<evidence type="ECO:0000256" key="1">
    <source>
        <dbReference type="SAM" id="Coils"/>
    </source>
</evidence>
<dbReference type="EMBL" id="MAEL01000044">
    <property type="protein sequence ID" value="KAF1303011.1"/>
    <property type="molecule type" value="Genomic_DNA"/>
</dbReference>
<organism evidence="4 5">
    <name type="scientific">Candidatus Enterococcus willemsii</name>
    <dbReference type="NCBI Taxonomy" id="1857215"/>
    <lineage>
        <taxon>Bacteria</taxon>
        <taxon>Bacillati</taxon>
        <taxon>Bacillota</taxon>
        <taxon>Bacilli</taxon>
        <taxon>Lactobacillales</taxon>
        <taxon>Enterococcaceae</taxon>
        <taxon>Enterococcus</taxon>
    </lineage>
</organism>
<feature type="region of interest" description="Disordered" evidence="2">
    <location>
        <begin position="328"/>
        <end position="373"/>
    </location>
</feature>
<reference evidence="4 5" key="1">
    <citation type="submission" date="2016-06" db="EMBL/GenBank/DDBJ databases">
        <title>Four novel species of enterococci isolated from chicken manure.</title>
        <authorList>
            <person name="Van Tyne D."/>
        </authorList>
    </citation>
    <scope>NUCLEOTIDE SEQUENCE [LARGE SCALE GENOMIC DNA]</scope>
    <source>
        <strain evidence="4 5">CU12B</strain>
    </source>
</reference>
<keyword evidence="3" id="KW-0732">Signal</keyword>
<accession>A0ABQ6YZ53</accession>
<protein>
    <submittedName>
        <fullName evidence="4">Uncharacterized protein</fullName>
    </submittedName>
</protein>
<evidence type="ECO:0000313" key="4">
    <source>
        <dbReference type="EMBL" id="KAF1303011.1"/>
    </source>
</evidence>
<proteinExistence type="predicted"/>
<feature type="coiled-coil region" evidence="1">
    <location>
        <begin position="57"/>
        <end position="122"/>
    </location>
</feature>
<dbReference type="RefSeq" id="WP_161902382.1">
    <property type="nucleotide sequence ID" value="NZ_MAEL01000044.1"/>
</dbReference>